<dbReference type="AlphaFoldDB" id="A0A9P8P8H9"/>
<dbReference type="PROSITE" id="PS51481">
    <property type="entry name" value="DHAK"/>
    <property type="match status" value="1"/>
</dbReference>
<evidence type="ECO:0000259" key="18">
    <source>
        <dbReference type="PROSITE" id="PS51481"/>
    </source>
</evidence>
<dbReference type="FunFam" id="1.25.40.340:FF:000001">
    <property type="entry name" value="Dihydroxyacetone kinase 1"/>
    <property type="match status" value="1"/>
</dbReference>
<dbReference type="Proteomes" id="UP000788993">
    <property type="component" value="Unassembled WGS sequence"/>
</dbReference>
<evidence type="ECO:0000256" key="9">
    <source>
        <dbReference type="ARBA" id="ARBA00022798"/>
    </source>
</evidence>
<keyword evidence="9" id="KW-0319">Glycerol metabolism</keyword>
<dbReference type="EC" id="2.7.1.28" evidence="5"/>
<evidence type="ECO:0000256" key="16">
    <source>
        <dbReference type="ARBA" id="ARBA00083754"/>
    </source>
</evidence>
<dbReference type="Gene3D" id="3.30.1180.20">
    <property type="entry name" value="Dihydroxyacetone kinase, domain 2"/>
    <property type="match status" value="1"/>
</dbReference>
<gene>
    <name evidence="19" type="ORF">OGATHE_003241</name>
</gene>
<comment type="similarity">
    <text evidence="3">Belongs to the dihydroxyacetone kinase (DAK) family.</text>
</comment>
<dbReference type="Gene3D" id="1.25.40.340">
    <property type="match status" value="1"/>
</dbReference>
<evidence type="ECO:0000256" key="3">
    <source>
        <dbReference type="ARBA" id="ARBA00008757"/>
    </source>
</evidence>
<dbReference type="Pfam" id="PF02734">
    <property type="entry name" value="Dak2"/>
    <property type="match status" value="1"/>
</dbReference>
<evidence type="ECO:0000256" key="12">
    <source>
        <dbReference type="ARBA" id="ARBA00048898"/>
    </source>
</evidence>
<evidence type="ECO:0000313" key="20">
    <source>
        <dbReference type="Proteomes" id="UP000788993"/>
    </source>
</evidence>
<evidence type="ECO:0000256" key="1">
    <source>
        <dbReference type="ARBA" id="ARBA00003264"/>
    </source>
</evidence>
<dbReference type="PANTHER" id="PTHR28629:SF1">
    <property type="entry name" value="YALI0F01606P"/>
    <property type="match status" value="1"/>
</dbReference>
<evidence type="ECO:0000256" key="2">
    <source>
        <dbReference type="ARBA" id="ARBA00004778"/>
    </source>
</evidence>
<evidence type="ECO:0000256" key="8">
    <source>
        <dbReference type="ARBA" id="ARBA00022777"/>
    </source>
</evidence>
<keyword evidence="8" id="KW-0418">Kinase</keyword>
<comment type="function">
    <text evidence="1">Catalyzes both the phosphorylation of dihydroxyacetone and of glyceraldehyde.</text>
</comment>
<evidence type="ECO:0000256" key="5">
    <source>
        <dbReference type="ARBA" id="ARBA00012110"/>
    </source>
</evidence>
<sequence length="603" mass="66861">MSSKHFLPEDPFSTVNFALKGAIYENPNLSLLSKERVLFNNNFDPRKVALISGGGSGHEPGWYGFVADGMLTASVQGEIFASPNYKNIQAAEKVVHSEAGTIFLITNYTGDNLYFGMAAQELVNKYGEDKIRILRTTDDVAVPRSKSDRVGRRTLSGITIMAKVLGACADEFHDIDTVYKLGVSVNANIASVNAGLDHVHIPTHDATTDWGQLRQNELELGLGVHNEPGVKRLDYVPANEELVQILLKYILDMTDPERGYFLYEKGDKIVLQLNNLGGVSHFELLAILTETVHQLKRDYGLDITRVYHGHFVTSFNAQIFTLTLFNVTKAATAEFPVEKLFEYLDKPVRASNWPANYYTSLEPIDVQSRVIDDFKHYDEDLEEEKSPTKGDINVNPETLESVIRTAVRNVIAREPELTIWDTKMGDGDCGEGLKIGAEAVLHRLEKDRFTASGSLLQTLESLLKVVKDSMGGTLGAILYIFLQGLTNKLELLLESNETPLPLAFADAMDYAIENLCNFTKAREGDRTVMDVLIPFCREFSQSKNLGQAIKKAHTAAEATRKMRPKLGRASYVGIEDNETDFPPDPGAYGVYEIIAALGEGLSH</sequence>
<evidence type="ECO:0000256" key="11">
    <source>
        <dbReference type="ARBA" id="ARBA00047974"/>
    </source>
</evidence>
<proteinExistence type="inferred from homology"/>
<dbReference type="EC" id="2.7.1.29" evidence="4"/>
<evidence type="ECO:0000259" key="17">
    <source>
        <dbReference type="PROSITE" id="PS51480"/>
    </source>
</evidence>
<feature type="domain" description="DhaK" evidence="18">
    <location>
        <begin position="10"/>
        <end position="353"/>
    </location>
</feature>
<evidence type="ECO:0000256" key="14">
    <source>
        <dbReference type="ARBA" id="ARBA00075491"/>
    </source>
</evidence>
<dbReference type="GO" id="GO:0019563">
    <property type="term" value="P:glycerol catabolic process"/>
    <property type="evidence" value="ECO:0007669"/>
    <property type="project" value="TreeGrafter"/>
</dbReference>
<reference evidence="19" key="2">
    <citation type="submission" date="2021-01" db="EMBL/GenBank/DDBJ databases">
        <authorList>
            <person name="Schikora-Tamarit M.A."/>
        </authorList>
    </citation>
    <scope>NUCLEOTIDE SEQUENCE</scope>
    <source>
        <strain evidence="19">NCAIM Y.01608</strain>
    </source>
</reference>
<accession>A0A9P8P8H9</accession>
<dbReference type="SUPFAM" id="SSF82549">
    <property type="entry name" value="DAK1/DegV-like"/>
    <property type="match status" value="1"/>
</dbReference>
<keyword evidence="7" id="KW-0547">Nucleotide-binding</keyword>
<evidence type="ECO:0000313" key="19">
    <source>
        <dbReference type="EMBL" id="KAH3667718.1"/>
    </source>
</evidence>
<comment type="catalytic activity">
    <reaction evidence="12">
        <text>dihydroxyacetone + ATP = dihydroxyacetone phosphate + ADP + H(+)</text>
        <dbReference type="Rhea" id="RHEA:15773"/>
        <dbReference type="ChEBI" id="CHEBI:15378"/>
        <dbReference type="ChEBI" id="CHEBI:16016"/>
        <dbReference type="ChEBI" id="CHEBI:30616"/>
        <dbReference type="ChEBI" id="CHEBI:57642"/>
        <dbReference type="ChEBI" id="CHEBI:456216"/>
        <dbReference type="EC" id="2.7.1.29"/>
    </reaction>
</comment>
<dbReference type="FunFam" id="3.30.1180.20:FF:000001">
    <property type="entry name" value="Dihydroxyacetone kinase 1"/>
    <property type="match status" value="1"/>
</dbReference>
<comment type="caution">
    <text evidence="19">The sequence shown here is derived from an EMBL/GenBank/DDBJ whole genome shotgun (WGS) entry which is preliminary data.</text>
</comment>
<keyword evidence="20" id="KW-1185">Reference proteome</keyword>
<dbReference type="InterPro" id="IPR004006">
    <property type="entry name" value="DhaK_dom"/>
</dbReference>
<comment type="pathway">
    <text evidence="2">Polyol metabolism; glycerol fermentation; glycerone phosphate from glycerol (oxidative route): step 2/2.</text>
</comment>
<dbReference type="FunFam" id="3.40.50.10440:FF:000001">
    <property type="entry name" value="Dihydroxyacetone kinase, DhaK subunit"/>
    <property type="match status" value="1"/>
</dbReference>
<dbReference type="Pfam" id="PF02733">
    <property type="entry name" value="Dak1"/>
    <property type="match status" value="1"/>
</dbReference>
<dbReference type="PROSITE" id="PS51480">
    <property type="entry name" value="DHAL"/>
    <property type="match status" value="1"/>
</dbReference>
<dbReference type="InterPro" id="IPR036117">
    <property type="entry name" value="DhaL_dom_sf"/>
</dbReference>
<keyword evidence="6" id="KW-0808">Transferase</keyword>
<dbReference type="EMBL" id="JAEUBD010001062">
    <property type="protein sequence ID" value="KAH3667718.1"/>
    <property type="molecule type" value="Genomic_DNA"/>
</dbReference>
<reference evidence="19" key="1">
    <citation type="journal article" date="2021" name="Open Biol.">
        <title>Shared evolutionary footprints suggest mitochondrial oxidative damage underlies multiple complex I losses in fungi.</title>
        <authorList>
            <person name="Schikora-Tamarit M.A."/>
            <person name="Marcet-Houben M."/>
            <person name="Nosek J."/>
            <person name="Gabaldon T."/>
        </authorList>
    </citation>
    <scope>NUCLEOTIDE SEQUENCE</scope>
    <source>
        <strain evidence="19">NCAIM Y.01608</strain>
    </source>
</reference>
<dbReference type="SUPFAM" id="SSF101473">
    <property type="entry name" value="DhaL-like"/>
    <property type="match status" value="1"/>
</dbReference>
<dbReference type="InterPro" id="IPR004007">
    <property type="entry name" value="DhaL_dom"/>
</dbReference>
<evidence type="ECO:0000256" key="4">
    <source>
        <dbReference type="ARBA" id="ARBA00012107"/>
    </source>
</evidence>
<dbReference type="Gene3D" id="3.40.50.10440">
    <property type="entry name" value="Dihydroxyacetone kinase, domain 1"/>
    <property type="match status" value="1"/>
</dbReference>
<comment type="catalytic activity">
    <reaction evidence="11">
        <text>D-glyceraldehyde + ATP = D-glyceraldehyde 3-phosphate + ADP + H(+)</text>
        <dbReference type="Rhea" id="RHEA:13941"/>
        <dbReference type="ChEBI" id="CHEBI:15378"/>
        <dbReference type="ChEBI" id="CHEBI:17378"/>
        <dbReference type="ChEBI" id="CHEBI:30616"/>
        <dbReference type="ChEBI" id="CHEBI:59776"/>
        <dbReference type="ChEBI" id="CHEBI:456216"/>
        <dbReference type="EC" id="2.7.1.28"/>
    </reaction>
</comment>
<dbReference type="GO" id="GO:0004371">
    <property type="term" value="F:glycerone kinase activity"/>
    <property type="evidence" value="ECO:0007669"/>
    <property type="project" value="UniProtKB-EC"/>
</dbReference>
<evidence type="ECO:0000256" key="13">
    <source>
        <dbReference type="ARBA" id="ARBA00068178"/>
    </source>
</evidence>
<organism evidence="19 20">
    <name type="scientific">Ogataea polymorpha</name>
    <dbReference type="NCBI Taxonomy" id="460523"/>
    <lineage>
        <taxon>Eukaryota</taxon>
        <taxon>Fungi</taxon>
        <taxon>Dikarya</taxon>
        <taxon>Ascomycota</taxon>
        <taxon>Saccharomycotina</taxon>
        <taxon>Pichiomycetes</taxon>
        <taxon>Pichiales</taxon>
        <taxon>Pichiaceae</taxon>
        <taxon>Ogataea</taxon>
    </lineage>
</organism>
<feature type="domain" description="DhaL" evidence="17">
    <location>
        <begin position="397"/>
        <end position="599"/>
    </location>
</feature>
<evidence type="ECO:0000256" key="15">
    <source>
        <dbReference type="ARBA" id="ARBA00079901"/>
    </source>
</evidence>
<evidence type="ECO:0000256" key="7">
    <source>
        <dbReference type="ARBA" id="ARBA00022741"/>
    </source>
</evidence>
<name>A0A9P8P8H9_9ASCO</name>
<evidence type="ECO:0000256" key="10">
    <source>
        <dbReference type="ARBA" id="ARBA00022840"/>
    </source>
</evidence>
<dbReference type="GO" id="GO:0005829">
    <property type="term" value="C:cytosol"/>
    <property type="evidence" value="ECO:0007669"/>
    <property type="project" value="TreeGrafter"/>
</dbReference>
<protein>
    <recommendedName>
        <fullName evidence="13">Dihydroxyacetone kinase</fullName>
        <ecNumber evidence="5">2.7.1.28</ecNumber>
        <ecNumber evidence="4">2.7.1.29</ecNumber>
    </recommendedName>
    <alternativeName>
        <fullName evidence="14">Glycerone kinase</fullName>
    </alternativeName>
    <alternativeName>
        <fullName evidence="15">Triokinase</fullName>
    </alternativeName>
    <alternativeName>
        <fullName evidence="16">Triose kinase</fullName>
    </alternativeName>
</protein>
<dbReference type="SMART" id="SM01120">
    <property type="entry name" value="Dak2"/>
    <property type="match status" value="1"/>
</dbReference>
<dbReference type="GO" id="GO:0050354">
    <property type="term" value="F:triokinase activity"/>
    <property type="evidence" value="ECO:0007669"/>
    <property type="project" value="UniProtKB-EC"/>
</dbReference>
<keyword evidence="10" id="KW-0067">ATP-binding</keyword>
<dbReference type="GO" id="GO:0061610">
    <property type="term" value="P:glycerol to glycerone phosphate metabolic process"/>
    <property type="evidence" value="ECO:0007669"/>
    <property type="project" value="UniProtKB-ARBA"/>
</dbReference>
<dbReference type="InterPro" id="IPR050861">
    <property type="entry name" value="Dihydroxyacetone_Kinase"/>
</dbReference>
<dbReference type="PANTHER" id="PTHR28629">
    <property type="entry name" value="TRIOKINASE/FMN CYCLASE"/>
    <property type="match status" value="1"/>
</dbReference>
<evidence type="ECO:0000256" key="6">
    <source>
        <dbReference type="ARBA" id="ARBA00022679"/>
    </source>
</evidence>
<dbReference type="GO" id="GO:0005524">
    <property type="term" value="F:ATP binding"/>
    <property type="evidence" value="ECO:0007669"/>
    <property type="project" value="UniProtKB-KW"/>
</dbReference>